<organism evidence="1">
    <name type="scientific">marine metagenome</name>
    <dbReference type="NCBI Taxonomy" id="408172"/>
    <lineage>
        <taxon>unclassified sequences</taxon>
        <taxon>metagenomes</taxon>
        <taxon>ecological metagenomes</taxon>
    </lineage>
</organism>
<proteinExistence type="predicted"/>
<gene>
    <name evidence="1" type="ORF">METZ01_LOCUS149311</name>
</gene>
<evidence type="ECO:0000313" key="1">
    <source>
        <dbReference type="EMBL" id="SVA96457.1"/>
    </source>
</evidence>
<reference evidence="1" key="1">
    <citation type="submission" date="2018-05" db="EMBL/GenBank/DDBJ databases">
        <authorList>
            <person name="Lanie J.A."/>
            <person name="Ng W.-L."/>
            <person name="Kazmierczak K.M."/>
            <person name="Andrzejewski T.M."/>
            <person name="Davidsen T.M."/>
            <person name="Wayne K.J."/>
            <person name="Tettelin H."/>
            <person name="Glass J.I."/>
            <person name="Rusch D."/>
            <person name="Podicherti R."/>
            <person name="Tsui H.-C.T."/>
            <person name="Winkler M.E."/>
        </authorList>
    </citation>
    <scope>NUCLEOTIDE SEQUENCE</scope>
</reference>
<name>A0A382A5X9_9ZZZZ</name>
<accession>A0A382A5X9</accession>
<dbReference type="EMBL" id="UINC01023889">
    <property type="protein sequence ID" value="SVA96457.1"/>
    <property type="molecule type" value="Genomic_DNA"/>
</dbReference>
<dbReference type="AlphaFoldDB" id="A0A382A5X9"/>
<protein>
    <submittedName>
        <fullName evidence="1">Uncharacterized protein</fullName>
    </submittedName>
</protein>
<sequence>MYKGAGAVILLLVALIVFFRVQPDEPVQPVFEWSTPNHPASAITNGIDRLAVMENFNGLDTLIANECFAPVKLNPRQFQSERQYKLASQFMADMNQYNSTEKVAAFIDAAKQVIGATQGGVTQTAIEHFSTFAGSRSILESNGDQEVLAVTYQIANKRLQQLTSHEQIKLVREMTERGLLSQLKQSGIEITPPDTKLTQPQQILRYWELTSTRYLLTQTGNQATSQFIHGQFLSKHRPIYINAINAVIDPVQKRFESAALLAVDSGSEESGLKLRESPKGTLALMKFSGALPRAKLYSDWQDGVNSKTAREILFSPGFIPQIQVVIREENIPAPQRPASTVKMSPVQLIALDNQQAILKIPSLDHNTVLLLNSGYDPKWQVSVSGQPAKLLHANLDACAVHLKASDKERTIVFQKP</sequence>